<dbReference type="GO" id="GO:0016020">
    <property type="term" value="C:membrane"/>
    <property type="evidence" value="ECO:0007669"/>
    <property type="project" value="UniProtKB-SubCell"/>
</dbReference>
<evidence type="ECO:0000259" key="6">
    <source>
        <dbReference type="Pfam" id="PF07291"/>
    </source>
</evidence>
<sequence length="168" mass="18249">MPWLSLLARVGLAAVLVSSGALKAIDPDQSEIAVRAYHILPESLIYPTSLVLPMFEIALGLLVLIGLAVRPTAIVSAILFVVLIGVIASVWARGYKIDCGCFGGGGEDASVTWRHYLTEILRDVGFLALALWLSIFPRTRWALGLGSRLRVSVQDHGHEMTDENKELV</sequence>
<feature type="transmembrane region" description="Helical" evidence="5">
    <location>
        <begin position="44"/>
        <end position="65"/>
    </location>
</feature>
<feature type="domain" description="Methylamine utilisation protein MauE" evidence="6">
    <location>
        <begin position="1"/>
        <end position="134"/>
    </location>
</feature>
<protein>
    <recommendedName>
        <fullName evidence="6">Methylamine utilisation protein MauE domain-containing protein</fullName>
    </recommendedName>
</protein>
<evidence type="ECO:0000256" key="5">
    <source>
        <dbReference type="SAM" id="Phobius"/>
    </source>
</evidence>
<dbReference type="UniPathway" id="UPA00895"/>
<keyword evidence="8" id="KW-1185">Reference proteome</keyword>
<comment type="caution">
    <text evidence="7">The sequence shown here is derived from an EMBL/GenBank/DDBJ whole genome shotgun (WGS) entry which is preliminary data.</text>
</comment>
<keyword evidence="4 5" id="KW-0472">Membrane</keyword>
<evidence type="ECO:0000256" key="2">
    <source>
        <dbReference type="ARBA" id="ARBA00022692"/>
    </source>
</evidence>
<keyword evidence="3 5" id="KW-1133">Transmembrane helix</keyword>
<dbReference type="STRING" id="1077974.GOEFS_059_00060"/>
<evidence type="ECO:0000313" key="8">
    <source>
        <dbReference type="Proteomes" id="UP000035034"/>
    </source>
</evidence>
<reference evidence="7 8" key="1">
    <citation type="submission" date="2011-12" db="EMBL/GenBank/DDBJ databases">
        <title>Whole genome shotgun sequence of Gordonia effusa NBRC 100432.</title>
        <authorList>
            <person name="Yoshida I."/>
            <person name="Takarada H."/>
            <person name="Hosoyama A."/>
            <person name="Tsuchikane K."/>
            <person name="Katsumata H."/>
            <person name="Yamazaki S."/>
            <person name="Fujita N."/>
        </authorList>
    </citation>
    <scope>NUCLEOTIDE SEQUENCE [LARGE SCALE GENOMIC DNA]</scope>
    <source>
        <strain evidence="7 8">NBRC 100432</strain>
    </source>
</reference>
<dbReference type="eggNOG" id="COG2259">
    <property type="taxonomic scope" value="Bacteria"/>
</dbReference>
<keyword evidence="2 5" id="KW-0812">Transmembrane</keyword>
<dbReference type="AlphaFoldDB" id="H0R0H1"/>
<feature type="transmembrane region" description="Helical" evidence="5">
    <location>
        <begin position="72"/>
        <end position="92"/>
    </location>
</feature>
<proteinExistence type="predicted"/>
<dbReference type="Pfam" id="PF07291">
    <property type="entry name" value="MauE"/>
    <property type="match status" value="1"/>
</dbReference>
<dbReference type="Proteomes" id="UP000035034">
    <property type="component" value="Unassembled WGS sequence"/>
</dbReference>
<gene>
    <name evidence="7" type="ORF">GOEFS_059_00060</name>
</gene>
<evidence type="ECO:0000256" key="4">
    <source>
        <dbReference type="ARBA" id="ARBA00023136"/>
    </source>
</evidence>
<name>H0R0H1_9ACTN</name>
<comment type="subcellular location">
    <subcellularLocation>
        <location evidence="1">Membrane</location>
        <topology evidence="1">Multi-pass membrane protein</topology>
    </subcellularLocation>
</comment>
<evidence type="ECO:0000256" key="3">
    <source>
        <dbReference type="ARBA" id="ARBA00022989"/>
    </source>
</evidence>
<organism evidence="7 8">
    <name type="scientific">Gordonia effusa NBRC 100432</name>
    <dbReference type="NCBI Taxonomy" id="1077974"/>
    <lineage>
        <taxon>Bacteria</taxon>
        <taxon>Bacillati</taxon>
        <taxon>Actinomycetota</taxon>
        <taxon>Actinomycetes</taxon>
        <taxon>Mycobacteriales</taxon>
        <taxon>Gordoniaceae</taxon>
        <taxon>Gordonia</taxon>
    </lineage>
</organism>
<evidence type="ECO:0000256" key="1">
    <source>
        <dbReference type="ARBA" id="ARBA00004141"/>
    </source>
</evidence>
<evidence type="ECO:0000313" key="7">
    <source>
        <dbReference type="EMBL" id="GAB18572.1"/>
    </source>
</evidence>
<dbReference type="GO" id="GO:0030416">
    <property type="term" value="P:methylamine metabolic process"/>
    <property type="evidence" value="ECO:0007669"/>
    <property type="project" value="InterPro"/>
</dbReference>
<accession>H0R0H1</accession>
<dbReference type="InterPro" id="IPR009908">
    <property type="entry name" value="Methylamine_util_MauE"/>
</dbReference>
<dbReference type="EMBL" id="BAEH01000059">
    <property type="protein sequence ID" value="GAB18572.1"/>
    <property type="molecule type" value="Genomic_DNA"/>
</dbReference>